<dbReference type="GO" id="GO:0006310">
    <property type="term" value="P:DNA recombination"/>
    <property type="evidence" value="ECO:0007669"/>
    <property type="project" value="InterPro"/>
</dbReference>
<dbReference type="Pfam" id="PF00656">
    <property type="entry name" value="Peptidase_C14"/>
    <property type="match status" value="1"/>
</dbReference>
<evidence type="ECO:0000256" key="1">
    <source>
        <dbReference type="ARBA" id="ARBA00007572"/>
    </source>
</evidence>
<dbReference type="InterPro" id="IPR012309">
    <property type="entry name" value="DNA_ligase_ATP-dep_C"/>
</dbReference>
<dbReference type="GO" id="GO:0004197">
    <property type="term" value="F:cysteine-type endopeptidase activity"/>
    <property type="evidence" value="ECO:0007669"/>
    <property type="project" value="InterPro"/>
</dbReference>
<dbReference type="PANTHER" id="PTHR45674:SF9">
    <property type="entry name" value="DNA LIGASE 3"/>
    <property type="match status" value="1"/>
</dbReference>
<dbReference type="InterPro" id="IPR012340">
    <property type="entry name" value="NA-bd_OB-fold"/>
</dbReference>
<dbReference type="InterPro" id="IPR029030">
    <property type="entry name" value="Caspase-like_dom_sf"/>
</dbReference>
<dbReference type="GO" id="GO:0006302">
    <property type="term" value="P:double-strand break repair"/>
    <property type="evidence" value="ECO:0007669"/>
    <property type="project" value="TreeGrafter"/>
</dbReference>
<dbReference type="Gene3D" id="3.60.10.10">
    <property type="entry name" value="Endonuclease/exonuclease/phosphatase"/>
    <property type="match status" value="1"/>
</dbReference>
<accession>A0A815C3T0</accession>
<dbReference type="Pfam" id="PF04679">
    <property type="entry name" value="DNA_ligase_A_C"/>
    <property type="match status" value="1"/>
</dbReference>
<dbReference type="GO" id="GO:0071897">
    <property type="term" value="P:DNA biosynthetic process"/>
    <property type="evidence" value="ECO:0007669"/>
    <property type="project" value="InterPro"/>
</dbReference>
<dbReference type="InterPro" id="IPR000300">
    <property type="entry name" value="IPPc"/>
</dbReference>
<dbReference type="GO" id="GO:0016791">
    <property type="term" value="F:phosphatase activity"/>
    <property type="evidence" value="ECO:0007669"/>
    <property type="project" value="InterPro"/>
</dbReference>
<keyword evidence="2" id="KW-0436">Ligase</keyword>
<dbReference type="InterPro" id="IPR011600">
    <property type="entry name" value="Pept_C14_caspase"/>
</dbReference>
<dbReference type="PROSITE" id="PS50160">
    <property type="entry name" value="DNA_LIGASE_A3"/>
    <property type="match status" value="1"/>
</dbReference>
<evidence type="ECO:0000256" key="3">
    <source>
        <dbReference type="RuleBase" id="RU004196"/>
    </source>
</evidence>
<gene>
    <name evidence="5" type="ORF">SEV965_LOCUS25138</name>
</gene>
<dbReference type="GO" id="GO:0005524">
    <property type="term" value="F:ATP binding"/>
    <property type="evidence" value="ECO:0007669"/>
    <property type="project" value="InterPro"/>
</dbReference>
<comment type="similarity">
    <text evidence="1 3">Belongs to the ATP-dependent DNA ligase family.</text>
</comment>
<dbReference type="FunFam" id="2.40.50.140:FF:000085">
    <property type="entry name" value="DNA ligase"/>
    <property type="match status" value="1"/>
</dbReference>
<proteinExistence type="inferred from homology"/>
<evidence type="ECO:0000313" key="6">
    <source>
        <dbReference type="Proteomes" id="UP000663889"/>
    </source>
</evidence>
<dbReference type="Gene3D" id="3.40.50.1460">
    <property type="match status" value="1"/>
</dbReference>
<dbReference type="AlphaFoldDB" id="A0A815C3T0"/>
<protein>
    <recommendedName>
        <fullName evidence="4">ATP-dependent DNA ligase family profile domain-containing protein</fullName>
    </recommendedName>
</protein>
<dbReference type="GO" id="GO:0070421">
    <property type="term" value="C:DNA ligase III-XRCC1 complex"/>
    <property type="evidence" value="ECO:0007669"/>
    <property type="project" value="TreeGrafter"/>
</dbReference>
<dbReference type="SUPFAM" id="SSF50249">
    <property type="entry name" value="Nucleic acid-binding proteins"/>
    <property type="match status" value="1"/>
</dbReference>
<dbReference type="PANTHER" id="PTHR45674">
    <property type="entry name" value="DNA LIGASE 1/3 FAMILY MEMBER"/>
    <property type="match status" value="1"/>
</dbReference>
<reference evidence="5" key="1">
    <citation type="submission" date="2021-02" db="EMBL/GenBank/DDBJ databases">
        <authorList>
            <person name="Nowell W R."/>
        </authorList>
    </citation>
    <scope>NUCLEOTIDE SEQUENCE</scope>
</reference>
<organism evidence="5 6">
    <name type="scientific">Rotaria sordida</name>
    <dbReference type="NCBI Taxonomy" id="392033"/>
    <lineage>
        <taxon>Eukaryota</taxon>
        <taxon>Metazoa</taxon>
        <taxon>Spiralia</taxon>
        <taxon>Gnathifera</taxon>
        <taxon>Rotifera</taxon>
        <taxon>Eurotatoria</taxon>
        <taxon>Bdelloidea</taxon>
        <taxon>Philodinida</taxon>
        <taxon>Philodinidae</taxon>
        <taxon>Rotaria</taxon>
    </lineage>
</organism>
<dbReference type="SUPFAM" id="SSF52129">
    <property type="entry name" value="Caspase-like"/>
    <property type="match status" value="1"/>
</dbReference>
<dbReference type="Gene3D" id="3.30.1490.70">
    <property type="match status" value="1"/>
</dbReference>
<dbReference type="SUPFAM" id="SSF56091">
    <property type="entry name" value="DNA ligase/mRNA capping enzyme, catalytic domain"/>
    <property type="match status" value="1"/>
</dbReference>
<dbReference type="GO" id="GO:0006273">
    <property type="term" value="P:lagging strand elongation"/>
    <property type="evidence" value="ECO:0007669"/>
    <property type="project" value="TreeGrafter"/>
</dbReference>
<dbReference type="InterPro" id="IPR016059">
    <property type="entry name" value="DNA_ligase_ATP-dep_CS"/>
</dbReference>
<sequence length="1103" mass="126634">MLFKSQCNQYQWNINDHNGIFFFGDLNYRQTVTNQDELIEKTNILKTYSESDIKFPPTYKFKANSNSYDLSRRPSWTDRILYRAKQCYIESINYWTTSMIQFSDHRPIANLFLLRCQYVLKAFPKGESLILDGEILLIDRKTRKPLPFGTLGVHKKKEFTEANEAFFIFDCLYYNGQSLLHKTLTERREILTEHMKPIENRILLSELKTINKKSDLKHLINFTIAEGLEGLVLKNPDGIYEPNKRHWLKVKKDYLMEGTMADTADLVVLGAYYGTGKKGGLMSVFLLGCYDSKTDQWYTVAKCGSGFDDATLEKLQIELKPNMTKISKNPNQIPKWLNISRDLIPDFIVIDPKKSPVWEITGAEFSKSKQHTANGISIRFPRITKVRDDKTWKEATNLDYLTVLFEKSKPAKKENDDDEDEENLDDLVLFYFCGHGYQITDKNYLIPVDDAHIEEDRDVEDFAIDFEQILERLIRSTQSYVNVFILDCCGTCLLKNAATANFTTENKGLHEIKPIKGTFIQFACAANEGVHNNLFTKHLLKNITQENIDISELFRWIAADVQRESHNKQRPLSINGLRHHQDVYLNEVISPVQIWDEVKQHEIQSILKQQEELRTCYDNYPDIDDIVNRETVDIKSADELTRSILSKLPSGNVAETDTLCHVINNLIENGKKECLFFDSRQGVDLHDASTNLADLSVTDKPFVLKLHNSDDFLNKKDSKDEQHGTKLIKTLNRVIEQKQSHPIIDDILERLSKAHNIDKKNILLKNVYLGSFNIVYTVMDLATNIYESLIGLSRKLNEQFKQFKAAKIHPLLYRPSFDIAQFDARGNKTFSHKEGTFEVGPPGRTKSYIQPAGWTRYGLKVLGRYTNDEWLDPFGHPGNWYRAFHGTGNAKAVDFSNSNASFDAQYAPIDAASSIHKTGFREARVNIHGPGVYCSPKPSFVENGYAGVAKLDTKIGTKTFKIMLQVAVNPDGVNYFSIPLRMSLLFIFCFLTQFSKYIRSIIFYLFHTNLRFSWKLEKPTICFRLRFTPYNINSNQNEQRINSLVLDLSSSMIEDQSTIIPQDSIVMYNESSGSYNGVTTTILTSPNIFVNETTSPVCAMTKL</sequence>
<dbReference type="PROSITE" id="PS00333">
    <property type="entry name" value="DNA_LIGASE_A2"/>
    <property type="match status" value="1"/>
</dbReference>
<feature type="domain" description="ATP-dependent DNA ligase family profile" evidence="4">
    <location>
        <begin position="157"/>
        <end position="291"/>
    </location>
</feature>
<dbReference type="CDD" id="cd07967">
    <property type="entry name" value="OBF_DNA_ligase_III"/>
    <property type="match status" value="1"/>
</dbReference>
<dbReference type="GO" id="GO:0006508">
    <property type="term" value="P:proteolysis"/>
    <property type="evidence" value="ECO:0007669"/>
    <property type="project" value="InterPro"/>
</dbReference>
<dbReference type="Gene3D" id="2.40.50.140">
    <property type="entry name" value="Nucleic acid-binding proteins"/>
    <property type="match status" value="1"/>
</dbReference>
<dbReference type="Pfam" id="PF22669">
    <property type="entry name" value="Exo_endo_phos2"/>
    <property type="match status" value="1"/>
</dbReference>
<name>A0A815C3T0_9BILA</name>
<dbReference type="InterPro" id="IPR050191">
    <property type="entry name" value="ATP-dep_DNA_ligase"/>
</dbReference>
<evidence type="ECO:0000256" key="2">
    <source>
        <dbReference type="ARBA" id="ARBA00022598"/>
    </source>
</evidence>
<dbReference type="SUPFAM" id="SSF56219">
    <property type="entry name" value="DNase I-like"/>
    <property type="match status" value="1"/>
</dbReference>
<comment type="caution">
    <text evidence="5">The sequence shown here is derived from an EMBL/GenBank/DDBJ whole genome shotgun (WGS) entry which is preliminary data.</text>
</comment>
<dbReference type="NCBIfam" id="TIGR00574">
    <property type="entry name" value="dnl1"/>
    <property type="match status" value="1"/>
</dbReference>
<evidence type="ECO:0000313" key="5">
    <source>
        <dbReference type="EMBL" id="CAF1278667.1"/>
    </source>
</evidence>
<dbReference type="InterPro" id="IPR012310">
    <property type="entry name" value="DNA_ligase_ATP-dep_cent"/>
</dbReference>
<dbReference type="InterPro" id="IPR000977">
    <property type="entry name" value="DNA_ligase_ATP-dep"/>
</dbReference>
<dbReference type="GO" id="GO:0003910">
    <property type="term" value="F:DNA ligase (ATP) activity"/>
    <property type="evidence" value="ECO:0007669"/>
    <property type="project" value="InterPro"/>
</dbReference>
<dbReference type="Pfam" id="PF01068">
    <property type="entry name" value="DNA_ligase_A_M"/>
    <property type="match status" value="1"/>
</dbReference>
<dbReference type="InterPro" id="IPR036691">
    <property type="entry name" value="Endo/exonu/phosph_ase_sf"/>
</dbReference>
<evidence type="ECO:0000259" key="4">
    <source>
        <dbReference type="PROSITE" id="PS50160"/>
    </source>
</evidence>
<dbReference type="Proteomes" id="UP000663889">
    <property type="component" value="Unassembled WGS sequence"/>
</dbReference>
<dbReference type="EMBL" id="CAJNOU010001997">
    <property type="protein sequence ID" value="CAF1278667.1"/>
    <property type="molecule type" value="Genomic_DNA"/>
</dbReference>
<dbReference type="GO" id="GO:0046856">
    <property type="term" value="P:phosphatidylinositol dephosphorylation"/>
    <property type="evidence" value="ECO:0007669"/>
    <property type="project" value="InterPro"/>
</dbReference>